<organism evidence="1 2">
    <name type="scientific">Ilyodon furcidens</name>
    <name type="common">goldbreast splitfin</name>
    <dbReference type="NCBI Taxonomy" id="33524"/>
    <lineage>
        <taxon>Eukaryota</taxon>
        <taxon>Metazoa</taxon>
        <taxon>Chordata</taxon>
        <taxon>Craniata</taxon>
        <taxon>Vertebrata</taxon>
        <taxon>Euteleostomi</taxon>
        <taxon>Actinopterygii</taxon>
        <taxon>Neopterygii</taxon>
        <taxon>Teleostei</taxon>
        <taxon>Neoteleostei</taxon>
        <taxon>Acanthomorphata</taxon>
        <taxon>Ovalentaria</taxon>
        <taxon>Atherinomorphae</taxon>
        <taxon>Cyprinodontiformes</taxon>
        <taxon>Goodeidae</taxon>
        <taxon>Ilyodon</taxon>
    </lineage>
</organism>
<keyword evidence="2" id="KW-1185">Reference proteome</keyword>
<evidence type="ECO:0000313" key="1">
    <source>
        <dbReference type="EMBL" id="MEQ2235005.1"/>
    </source>
</evidence>
<accession>A0ABV0TQ04</accession>
<sequence>MLKLFSFFRNKRQQLLHWQIIPEYLLLSAWAVQILAEFKMTNHFHRFPDSNTLPAKLIQGAARDKQGGGGAEGCNGRNEIERAALREIEALQMTQQEFILQNIQSIDRQTDKISFICLPSLSDKNNNIWRIITTTK</sequence>
<protein>
    <submittedName>
        <fullName evidence="1">Uncharacterized protein</fullName>
    </submittedName>
</protein>
<proteinExistence type="predicted"/>
<dbReference type="Proteomes" id="UP001482620">
    <property type="component" value="Unassembled WGS sequence"/>
</dbReference>
<name>A0ABV0TQ04_9TELE</name>
<reference evidence="1 2" key="1">
    <citation type="submission" date="2021-06" db="EMBL/GenBank/DDBJ databases">
        <authorList>
            <person name="Palmer J.M."/>
        </authorList>
    </citation>
    <scope>NUCLEOTIDE SEQUENCE [LARGE SCALE GENOMIC DNA]</scope>
    <source>
        <strain evidence="2">if_2019</strain>
        <tissue evidence="1">Muscle</tissue>
    </source>
</reference>
<dbReference type="EMBL" id="JAHRIQ010042801">
    <property type="protein sequence ID" value="MEQ2235005.1"/>
    <property type="molecule type" value="Genomic_DNA"/>
</dbReference>
<evidence type="ECO:0000313" key="2">
    <source>
        <dbReference type="Proteomes" id="UP001482620"/>
    </source>
</evidence>
<comment type="caution">
    <text evidence="1">The sequence shown here is derived from an EMBL/GenBank/DDBJ whole genome shotgun (WGS) entry which is preliminary data.</text>
</comment>
<gene>
    <name evidence="1" type="ORF">ILYODFUR_037204</name>
</gene>